<dbReference type="GeneID" id="24101259"/>
<dbReference type="EMBL" id="HE797304">
    <property type="protein sequence ID" value="CCM06359.1"/>
    <property type="molecule type" value="Genomic_DNA"/>
</dbReference>
<dbReference type="Proteomes" id="UP000006352">
    <property type="component" value="Unassembled WGS sequence"/>
</dbReference>
<reference evidence="2 3" key="1">
    <citation type="journal article" date="2012" name="Appl. Environ. Microbiol.">
        <title>Short-read sequencing for genomic analysis of the brown rot fungus Fibroporia radiculosa.</title>
        <authorList>
            <person name="Tang J.D."/>
            <person name="Perkins A.D."/>
            <person name="Sonstegard T.S."/>
            <person name="Schroeder S.G."/>
            <person name="Burgess S.C."/>
            <person name="Diehl S.V."/>
        </authorList>
    </citation>
    <scope>NUCLEOTIDE SEQUENCE [LARGE SCALE GENOMIC DNA]</scope>
    <source>
        <strain evidence="2 3">TFFH 294</strain>
    </source>
</reference>
<accession>J4H597</accession>
<sequence>MLQVIHGYPPSGASPSIPPSPAHRLSSPVAADGVLHFRPSPIRRMPSMKFLDLNNDVLALILSFVRPPDAIQLALTCHDAYSVAMPRFLSDVVLGGEDSSLSGPDQMTLFCKYMLADVRGRLRHLRILDVQEGAFVSISEKDGLEIWKDDYSCALIFADMLSQAVSLRKLHIRDLESLLQTQPAVADAFTKLEYLRDLSFSYVGKETLAMLKRTICRPFRLEFGLWKDGSARVKGDTESFDHYASSLKQLNLWKCACLLESLSDQYVSPGVRVLGLGGRVPLLSTISREFPNVRTITFAPECSIEEEAPKPVWSSLDYVDTSSPLPYFSCAVRHLELRYVLGAALVRFSRAQVIARTVELLRQTSPVVLSCVIEATLAGDVLDRMVSVIPRLRFLELVTSADESHARDNSDDIMSWMNEHVPRFGKIPLVGLSLYGSTSLGHGGGSTFDANTVLAIARRAAMHVPSLKYIGVGLTSRNDNFQDTRGDAVWFRVKMRIDGREPILDMLSNGKGESVECELRALDRVTP</sequence>
<dbReference type="RefSeq" id="XP_012185642.1">
    <property type="nucleotide sequence ID" value="XM_012330252.1"/>
</dbReference>
<evidence type="ECO:0000313" key="2">
    <source>
        <dbReference type="EMBL" id="CCM06359.1"/>
    </source>
</evidence>
<evidence type="ECO:0008006" key="4">
    <source>
        <dbReference type="Google" id="ProtNLM"/>
    </source>
</evidence>
<dbReference type="InParanoid" id="J4H597"/>
<proteinExistence type="predicted"/>
<name>J4H597_9APHY</name>
<dbReference type="HOGENOM" id="CLU_037660_0_0_1"/>
<feature type="region of interest" description="Disordered" evidence="1">
    <location>
        <begin position="1"/>
        <end position="25"/>
    </location>
</feature>
<dbReference type="STRING" id="599839.J4H597"/>
<dbReference type="AlphaFoldDB" id="J4H597"/>
<protein>
    <recommendedName>
        <fullName evidence="4">F-box domain-containing protein</fullName>
    </recommendedName>
</protein>
<organism evidence="2 3">
    <name type="scientific">Fibroporia radiculosa</name>
    <dbReference type="NCBI Taxonomy" id="599839"/>
    <lineage>
        <taxon>Eukaryota</taxon>
        <taxon>Fungi</taxon>
        <taxon>Dikarya</taxon>
        <taxon>Basidiomycota</taxon>
        <taxon>Agaricomycotina</taxon>
        <taxon>Agaricomycetes</taxon>
        <taxon>Polyporales</taxon>
        <taxon>Fibroporiaceae</taxon>
        <taxon>Fibroporia</taxon>
    </lineage>
</organism>
<keyword evidence="3" id="KW-1185">Reference proteome</keyword>
<evidence type="ECO:0000313" key="3">
    <source>
        <dbReference type="Proteomes" id="UP000006352"/>
    </source>
</evidence>
<evidence type="ECO:0000256" key="1">
    <source>
        <dbReference type="SAM" id="MobiDB-lite"/>
    </source>
</evidence>
<dbReference type="OrthoDB" id="2785713at2759"/>
<gene>
    <name evidence="2" type="ORF">FIBRA_08616</name>
</gene>